<dbReference type="InterPro" id="IPR032675">
    <property type="entry name" value="LRR_dom_sf"/>
</dbReference>
<sequence>MSNIPDEILQEIFTPVLSVPEETFSSHRRGYVPSEALDAPSSSILLVCKTWLRIATPLLYEVAIISSSSRGQAQALKLALRSNPELGRLIKKIRVEGGYGTSMHTILHFEIRQESSQSRHLELRETFIPQRYHTPIHFDHCVQSVSERNPTQRAASQAVDQFGFSSKAFVYPTLLVADPKLLDTICDRVLFHLFQNSDSLGADLVHSHSGDDDDTDMESPPAASSYLLVCKRFMLTSRPSLRLHVRRIHLEILDFNARDRVDTVPFEEIVGRLPGLLEVKFDHCTWSPRIIGALANHCGTNLQTFRVSIVGSREETINPSIFAQFPQIRSFSWNSNIAFNPVGVANLTNVFSQLEELWIDEAHPSFHTVMSQMRLPSLRTLNFWKHSTTIPQDSIIQIHGGKLEKLMVSGRMASDLDISSPQRTTQNRSLSSFSPVLITRCFPLSEKLNIMTLTGPPTKKAGVGGLAGRFGCPESGSSGNGTPAHVFATVRSQKTVWLVEYGTGKNPKARTVYLSGAVGMNPATLTHGALYTNILEIFPGRRTEPRNPGPM</sequence>
<comment type="caution">
    <text evidence="1">The sequence shown here is derived from an EMBL/GenBank/DDBJ whole genome shotgun (WGS) entry which is preliminary data.</text>
</comment>
<gene>
    <name evidence="1" type="ORF">FB45DRAFT_878708</name>
</gene>
<evidence type="ECO:0000313" key="2">
    <source>
        <dbReference type="Proteomes" id="UP001221142"/>
    </source>
</evidence>
<organism evidence="1 2">
    <name type="scientific">Roridomyces roridus</name>
    <dbReference type="NCBI Taxonomy" id="1738132"/>
    <lineage>
        <taxon>Eukaryota</taxon>
        <taxon>Fungi</taxon>
        <taxon>Dikarya</taxon>
        <taxon>Basidiomycota</taxon>
        <taxon>Agaricomycotina</taxon>
        <taxon>Agaricomycetes</taxon>
        <taxon>Agaricomycetidae</taxon>
        <taxon>Agaricales</taxon>
        <taxon>Marasmiineae</taxon>
        <taxon>Mycenaceae</taxon>
        <taxon>Roridomyces</taxon>
    </lineage>
</organism>
<protein>
    <submittedName>
        <fullName evidence="1">Uncharacterized protein</fullName>
    </submittedName>
</protein>
<evidence type="ECO:0000313" key="1">
    <source>
        <dbReference type="EMBL" id="KAJ7606203.1"/>
    </source>
</evidence>
<dbReference type="SUPFAM" id="SSF52047">
    <property type="entry name" value="RNI-like"/>
    <property type="match status" value="1"/>
</dbReference>
<accession>A0AAD7B098</accession>
<keyword evidence="2" id="KW-1185">Reference proteome</keyword>
<name>A0AAD7B098_9AGAR</name>
<dbReference type="AlphaFoldDB" id="A0AAD7B098"/>
<dbReference type="EMBL" id="JARKIF010000061">
    <property type="protein sequence ID" value="KAJ7606203.1"/>
    <property type="molecule type" value="Genomic_DNA"/>
</dbReference>
<dbReference type="Gene3D" id="3.80.10.10">
    <property type="entry name" value="Ribonuclease Inhibitor"/>
    <property type="match status" value="1"/>
</dbReference>
<proteinExistence type="predicted"/>
<dbReference type="Proteomes" id="UP001221142">
    <property type="component" value="Unassembled WGS sequence"/>
</dbReference>
<reference evidence="1" key="1">
    <citation type="submission" date="2023-03" db="EMBL/GenBank/DDBJ databases">
        <title>Massive genome expansion in bonnet fungi (Mycena s.s.) driven by repeated elements and novel gene families across ecological guilds.</title>
        <authorList>
            <consortium name="Lawrence Berkeley National Laboratory"/>
            <person name="Harder C.B."/>
            <person name="Miyauchi S."/>
            <person name="Viragh M."/>
            <person name="Kuo A."/>
            <person name="Thoen E."/>
            <person name="Andreopoulos B."/>
            <person name="Lu D."/>
            <person name="Skrede I."/>
            <person name="Drula E."/>
            <person name="Henrissat B."/>
            <person name="Morin E."/>
            <person name="Kohler A."/>
            <person name="Barry K."/>
            <person name="LaButti K."/>
            <person name="Morin E."/>
            <person name="Salamov A."/>
            <person name="Lipzen A."/>
            <person name="Mereny Z."/>
            <person name="Hegedus B."/>
            <person name="Baldrian P."/>
            <person name="Stursova M."/>
            <person name="Weitz H."/>
            <person name="Taylor A."/>
            <person name="Grigoriev I.V."/>
            <person name="Nagy L.G."/>
            <person name="Martin F."/>
            <person name="Kauserud H."/>
        </authorList>
    </citation>
    <scope>NUCLEOTIDE SEQUENCE</scope>
    <source>
        <strain evidence="1">9284</strain>
    </source>
</reference>